<dbReference type="AlphaFoldDB" id="A0A0F9NJU6"/>
<protein>
    <submittedName>
        <fullName evidence="1">Uncharacterized protein</fullName>
    </submittedName>
</protein>
<accession>A0A0F9NJU6</accession>
<sequence>MIRLNSTVSLMVATEEQAGVLEAALRAGPVVLGTPSEFREDSFSVVVIAEVEPEEHLNKAVRILG</sequence>
<organism evidence="1">
    <name type="scientific">marine sediment metagenome</name>
    <dbReference type="NCBI Taxonomy" id="412755"/>
    <lineage>
        <taxon>unclassified sequences</taxon>
        <taxon>metagenomes</taxon>
        <taxon>ecological metagenomes</taxon>
    </lineage>
</organism>
<name>A0A0F9NJU6_9ZZZZ</name>
<reference evidence="1" key="1">
    <citation type="journal article" date="2015" name="Nature">
        <title>Complex archaea that bridge the gap between prokaryotes and eukaryotes.</title>
        <authorList>
            <person name="Spang A."/>
            <person name="Saw J.H."/>
            <person name="Jorgensen S.L."/>
            <person name="Zaremba-Niedzwiedzka K."/>
            <person name="Martijn J."/>
            <person name="Lind A.E."/>
            <person name="van Eijk R."/>
            <person name="Schleper C."/>
            <person name="Guy L."/>
            <person name="Ettema T.J."/>
        </authorList>
    </citation>
    <scope>NUCLEOTIDE SEQUENCE</scope>
</reference>
<comment type="caution">
    <text evidence="1">The sequence shown here is derived from an EMBL/GenBank/DDBJ whole genome shotgun (WGS) entry which is preliminary data.</text>
</comment>
<dbReference type="EMBL" id="LAZR01003302">
    <property type="protein sequence ID" value="KKN19785.1"/>
    <property type="molecule type" value="Genomic_DNA"/>
</dbReference>
<evidence type="ECO:0000313" key="1">
    <source>
        <dbReference type="EMBL" id="KKN19785.1"/>
    </source>
</evidence>
<proteinExistence type="predicted"/>
<gene>
    <name evidence="1" type="ORF">LCGC14_0942340</name>
</gene>